<evidence type="ECO:0000313" key="4">
    <source>
        <dbReference type="Proteomes" id="UP000545329"/>
    </source>
</evidence>
<dbReference type="AlphaFoldDB" id="A0A7L2XIM4"/>
<accession>A0A7L2XIM4</accession>
<feature type="non-terminal residue" evidence="3">
    <location>
        <position position="131"/>
    </location>
</feature>
<keyword evidence="2" id="KW-0812">Transmembrane</keyword>
<sequence>TAHMGGVCTSINTSCCTYINQPGQITTDIHTIWQHAKILHEVTKDDTSWSTHLWDTRLGSLLGFQKFPTLPNLNWLKQLFIGMLLGIIILCTCVFSQCFLRCCQRTTISYDDWKKYKLRHRVERETYFWGI</sequence>
<evidence type="ECO:0000256" key="2">
    <source>
        <dbReference type="SAM" id="Phobius"/>
    </source>
</evidence>
<keyword evidence="2" id="KW-0472">Membrane</keyword>
<gene>
    <name evidence="3" type="primary">Ervv2</name>
    <name evidence="3" type="ORF">ERPZAN_R14855</name>
</gene>
<proteinExistence type="predicted"/>
<dbReference type="OrthoDB" id="8949317at2759"/>
<organism evidence="3 4">
    <name type="scientific">Erpornis zantholeuca</name>
    <dbReference type="NCBI Taxonomy" id="1112836"/>
    <lineage>
        <taxon>Eukaryota</taxon>
        <taxon>Metazoa</taxon>
        <taxon>Chordata</taxon>
        <taxon>Craniata</taxon>
        <taxon>Vertebrata</taxon>
        <taxon>Euteleostomi</taxon>
        <taxon>Archelosauria</taxon>
        <taxon>Archosauria</taxon>
        <taxon>Dinosauria</taxon>
        <taxon>Saurischia</taxon>
        <taxon>Theropoda</taxon>
        <taxon>Coelurosauria</taxon>
        <taxon>Aves</taxon>
        <taxon>Neognathae</taxon>
        <taxon>Neoaves</taxon>
        <taxon>Telluraves</taxon>
        <taxon>Australaves</taxon>
        <taxon>Passeriformes</taxon>
        <taxon>Sylvioidea</taxon>
        <taxon>Timaliidae</taxon>
        <taxon>Erpornis</taxon>
    </lineage>
</organism>
<dbReference type="Gene3D" id="1.10.287.210">
    <property type="match status" value="1"/>
</dbReference>
<evidence type="ECO:0000256" key="1">
    <source>
        <dbReference type="ARBA" id="ARBA00023157"/>
    </source>
</evidence>
<keyword evidence="4" id="KW-1185">Reference proteome</keyword>
<dbReference type="PANTHER" id="PTHR10424:SF73">
    <property type="entry name" value="ENDOGENOUS RETROVIRUS GROUP FC1 ENV POLYPROTEIN-RELATED"/>
    <property type="match status" value="1"/>
</dbReference>
<reference evidence="3 4" key="1">
    <citation type="submission" date="2019-09" db="EMBL/GenBank/DDBJ databases">
        <title>Bird 10,000 Genomes (B10K) Project - Family phase.</title>
        <authorList>
            <person name="Zhang G."/>
        </authorList>
    </citation>
    <scope>NUCLEOTIDE SEQUENCE [LARGE SCALE GENOMIC DNA]</scope>
    <source>
        <strain evidence="3">B10K-DU-002-58</strain>
        <tissue evidence="3">Muscle</tissue>
    </source>
</reference>
<dbReference type="EMBL" id="VZTN01010671">
    <property type="protein sequence ID" value="NXS80697.1"/>
    <property type="molecule type" value="Genomic_DNA"/>
</dbReference>
<dbReference type="PANTHER" id="PTHR10424">
    <property type="entry name" value="VIRAL ENVELOPE PROTEIN"/>
    <property type="match status" value="1"/>
</dbReference>
<evidence type="ECO:0000313" key="3">
    <source>
        <dbReference type="EMBL" id="NXS80697.1"/>
    </source>
</evidence>
<dbReference type="SUPFAM" id="SSF58069">
    <property type="entry name" value="Virus ectodomain"/>
    <property type="match status" value="1"/>
</dbReference>
<feature type="non-terminal residue" evidence="3">
    <location>
        <position position="1"/>
    </location>
</feature>
<protein>
    <submittedName>
        <fullName evidence="3">ERVV2 protein</fullName>
    </submittedName>
</protein>
<keyword evidence="1" id="KW-1015">Disulfide bond</keyword>
<dbReference type="InterPro" id="IPR018154">
    <property type="entry name" value="TLV/ENV_coat_polyprotein"/>
</dbReference>
<keyword evidence="2" id="KW-1133">Transmembrane helix</keyword>
<feature type="transmembrane region" description="Helical" evidence="2">
    <location>
        <begin position="79"/>
        <end position="100"/>
    </location>
</feature>
<dbReference type="Proteomes" id="UP000545329">
    <property type="component" value="Unassembled WGS sequence"/>
</dbReference>
<name>A0A7L2XIM4_9PASS</name>
<comment type="caution">
    <text evidence="3">The sequence shown here is derived from an EMBL/GenBank/DDBJ whole genome shotgun (WGS) entry which is preliminary data.</text>
</comment>